<gene>
    <name evidence="2" type="ORF">ACFQ08_22005</name>
</gene>
<protein>
    <recommendedName>
        <fullName evidence="4">Guanylate cyclase domain-containing protein</fullName>
    </recommendedName>
</protein>
<evidence type="ECO:0000313" key="3">
    <source>
        <dbReference type="Proteomes" id="UP001597024"/>
    </source>
</evidence>
<reference evidence="3" key="1">
    <citation type="journal article" date="2019" name="Int. J. Syst. Evol. Microbiol.">
        <title>The Global Catalogue of Microorganisms (GCM) 10K type strain sequencing project: providing services to taxonomists for standard genome sequencing and annotation.</title>
        <authorList>
            <consortium name="The Broad Institute Genomics Platform"/>
            <consortium name="The Broad Institute Genome Sequencing Center for Infectious Disease"/>
            <person name="Wu L."/>
            <person name="Ma J."/>
        </authorList>
    </citation>
    <scope>NUCLEOTIDE SEQUENCE [LARGE SCALE GENOMIC DNA]</scope>
    <source>
        <strain evidence="3">CCUG 62974</strain>
    </source>
</reference>
<feature type="region of interest" description="Disordered" evidence="1">
    <location>
        <begin position="207"/>
        <end position="264"/>
    </location>
</feature>
<sequence>MTEAVMPEYRAMISGDIEDYGSRNAGEQAVLQTTLADLLDTAAREAGLERPRWSRQVSGDGEFSVLTEPASVLDLADSFVRELDVALAVYNRRQYGDNWTRVRLRVALHVGPVLPAGPMGVPGPHAVQVNRLVNAPAACEAMRVCPAADLALIVSDRVFDDYLSQGYGHPRPVRFRPVTVQVKRQRFLAYLYLPNVDVHELRELDVFDPPADDPAPARSGDGPRPAKPFSAARDVIMGDQNRVKSGNVYHSQGDMRFDAGHGGR</sequence>
<evidence type="ECO:0000256" key="1">
    <source>
        <dbReference type="SAM" id="MobiDB-lite"/>
    </source>
</evidence>
<feature type="compositionally biased region" description="Basic and acidic residues" evidence="1">
    <location>
        <begin position="253"/>
        <end position="264"/>
    </location>
</feature>
<comment type="caution">
    <text evidence="2">The sequence shown here is derived from an EMBL/GenBank/DDBJ whole genome shotgun (WGS) entry which is preliminary data.</text>
</comment>
<organism evidence="2 3">
    <name type="scientific">Streptosporangium algeriense</name>
    <dbReference type="NCBI Taxonomy" id="1682748"/>
    <lineage>
        <taxon>Bacteria</taxon>
        <taxon>Bacillati</taxon>
        <taxon>Actinomycetota</taxon>
        <taxon>Actinomycetes</taxon>
        <taxon>Streptosporangiales</taxon>
        <taxon>Streptosporangiaceae</taxon>
        <taxon>Streptosporangium</taxon>
    </lineage>
</organism>
<dbReference type="Proteomes" id="UP001597024">
    <property type="component" value="Unassembled WGS sequence"/>
</dbReference>
<evidence type="ECO:0008006" key="4">
    <source>
        <dbReference type="Google" id="ProtNLM"/>
    </source>
</evidence>
<evidence type="ECO:0000313" key="2">
    <source>
        <dbReference type="EMBL" id="MFD0887225.1"/>
    </source>
</evidence>
<proteinExistence type="predicted"/>
<accession>A0ABW3DWW0</accession>
<dbReference type="EMBL" id="JBHTHX010000855">
    <property type="protein sequence ID" value="MFD0887225.1"/>
    <property type="molecule type" value="Genomic_DNA"/>
</dbReference>
<keyword evidence="3" id="KW-1185">Reference proteome</keyword>
<name>A0ABW3DWW0_9ACTN</name>